<dbReference type="InterPro" id="IPR050138">
    <property type="entry name" value="DHOase/Allantoinase_Hydrolase"/>
</dbReference>
<dbReference type="GO" id="GO:0008270">
    <property type="term" value="F:zinc ion binding"/>
    <property type="evidence" value="ECO:0007669"/>
    <property type="project" value="UniProtKB-UniRule"/>
</dbReference>
<keyword evidence="3 6" id="KW-0479">Metal-binding</keyword>
<dbReference type="KEGG" id="thl:TEH_13850"/>
<feature type="domain" description="Dihydroorotase catalytic" evidence="7">
    <location>
        <begin position="52"/>
        <end position="239"/>
    </location>
</feature>
<sequence length="436" mass="48103">MMDLLIKNACMIIHDNQLNAVAIWIKDERIHAIGKNFDEGSFEQIIDAKNQLVTQGLVDVHVHLREPGFTYKETIKTGSLAASRGGFTTICAMPNLEPVPDTIEKYNQVQELISQSAVNHVLQYAPITKNLRSEDLVDQAALKNAGAFAFTNDGVGVQKAGTMYLAMKEAAKNQRAIVAHTEDESLLFNGVMHKGEKADELGLAGIMSAAESSQIARDLLLAEETGVHYHVCHVSSKESVRVIREAKKAGIQVSCEVCPHHLLFADEDIPKNHGYWKMNPPLRAREDQNALIEGLLDGTIDCIATDHAPHSFAEKNQDFNHSPFGIVGSEYAFQLIYTAFVKKGIFTLAQVIDWMAIKPAALFGLTVNRLNVGDPADLAIFDIEHSYTVDEKKFLSKAENTPFIGRELFGDTLYTLVNGKIVWQGGNQNGSLANFR</sequence>
<dbReference type="GO" id="GO:0004151">
    <property type="term" value="F:dihydroorotase activity"/>
    <property type="evidence" value="ECO:0007669"/>
    <property type="project" value="UniProtKB-UniRule"/>
</dbReference>
<protein>
    <recommendedName>
        <fullName evidence="6">Dihydroorotase</fullName>
        <shortName evidence="6">DHOase</shortName>
        <ecNumber evidence="6">3.5.2.3</ecNumber>
    </recommendedName>
</protein>
<dbReference type="EMBL" id="AP012046">
    <property type="protein sequence ID" value="BAK94712.1"/>
    <property type="molecule type" value="Genomic_DNA"/>
</dbReference>
<dbReference type="GO" id="GO:0044205">
    <property type="term" value="P:'de novo' UMP biosynthetic process"/>
    <property type="evidence" value="ECO:0007669"/>
    <property type="project" value="UniProtKB-UniRule"/>
</dbReference>
<feature type="binding site" evidence="6">
    <location>
        <position position="306"/>
    </location>
    <ligand>
        <name>Zn(2+)</name>
        <dbReference type="ChEBI" id="CHEBI:29105"/>
        <label>1</label>
    </ligand>
</feature>
<evidence type="ECO:0000313" key="8">
    <source>
        <dbReference type="EMBL" id="BAK94712.1"/>
    </source>
</evidence>
<reference evidence="8 9" key="1">
    <citation type="submission" date="2011-01" db="EMBL/GenBank/DDBJ databases">
        <title>Whole genome sequence of Tetragenococcus halophilus NBRC 12172.</title>
        <authorList>
            <person name="Nakazawa H."/>
            <person name="Omata S."/>
            <person name="Koga C."/>
            <person name="Watanabe Y."/>
            <person name="Katano Y."/>
            <person name="Ito N."/>
            <person name="Tsukatani N."/>
            <person name="Ankai A."/>
            <person name="Oguchi A."/>
            <person name="Fukui S."/>
            <person name="Yashiro I."/>
            <person name="Kamata S."/>
            <person name="Hashimoto Y."/>
            <person name="Yamazaki J."/>
            <person name="Taguchi H."/>
            <person name="Tanaka A."/>
            <person name="Koyama T."/>
            <person name="Ichige A."/>
            <person name="Hanya Y."/>
            <person name="Tanikawa S."/>
            <person name="Yamazaki S."/>
            <person name="Fujita N."/>
        </authorList>
    </citation>
    <scope>NUCLEOTIDE SEQUENCE [LARGE SCALE GENOMIC DNA]</scope>
    <source>
        <strain evidence="9">DSM 20338 / JCM 20259 / NCIMB 9735 / NBRC 12172</strain>
    </source>
</reference>
<dbReference type="EC" id="3.5.2.3" evidence="6"/>
<evidence type="ECO:0000256" key="3">
    <source>
        <dbReference type="ARBA" id="ARBA00022723"/>
    </source>
</evidence>
<keyword evidence="5 6" id="KW-0665">Pyrimidine biosynthesis</keyword>
<dbReference type="GO" id="GO:0004038">
    <property type="term" value="F:allantoinase activity"/>
    <property type="evidence" value="ECO:0007669"/>
    <property type="project" value="TreeGrafter"/>
</dbReference>
<feature type="binding site" evidence="6">
    <location>
        <position position="279"/>
    </location>
    <ligand>
        <name>substrate</name>
    </ligand>
</feature>
<feature type="binding site" evidence="6">
    <location>
        <position position="153"/>
    </location>
    <ligand>
        <name>Zn(2+)</name>
        <dbReference type="ChEBI" id="CHEBI:29105"/>
        <label>2</label>
    </ligand>
</feature>
<dbReference type="SUPFAM" id="SSF51556">
    <property type="entry name" value="Metallo-dependent hydrolases"/>
    <property type="match status" value="1"/>
</dbReference>
<dbReference type="Gene3D" id="2.30.40.10">
    <property type="entry name" value="Urease, subunit C, domain 1"/>
    <property type="match status" value="1"/>
</dbReference>
<dbReference type="SUPFAM" id="SSF51338">
    <property type="entry name" value="Composite domain of metallo-dependent hydrolases"/>
    <property type="match status" value="1"/>
</dbReference>
<dbReference type="AlphaFoldDB" id="A0AAN1VR54"/>
<feature type="binding site" evidence="6">
    <location>
        <position position="233"/>
    </location>
    <ligand>
        <name>Zn(2+)</name>
        <dbReference type="ChEBI" id="CHEBI:29105"/>
        <label>2</label>
    </ligand>
</feature>
<keyword evidence="4 6" id="KW-0378">Hydrolase</keyword>
<keyword evidence="6" id="KW-0862">Zinc</keyword>
<dbReference type="Gene3D" id="3.20.20.140">
    <property type="entry name" value="Metal-dependent hydrolases"/>
    <property type="match status" value="1"/>
</dbReference>
<feature type="binding site" evidence="6">
    <location>
        <position position="63"/>
    </location>
    <ligand>
        <name>Zn(2+)</name>
        <dbReference type="ChEBI" id="CHEBI:29105"/>
        <label>1</label>
    </ligand>
</feature>
<dbReference type="InterPro" id="IPR004722">
    <property type="entry name" value="DHOase"/>
</dbReference>
<gene>
    <name evidence="6 8" type="primary">pyrC</name>
    <name evidence="8" type="ordered locus">TEH_13850</name>
</gene>
<evidence type="ECO:0000313" key="9">
    <source>
        <dbReference type="Proteomes" id="UP000002663"/>
    </source>
</evidence>
<dbReference type="GO" id="GO:0005737">
    <property type="term" value="C:cytoplasm"/>
    <property type="evidence" value="ECO:0007669"/>
    <property type="project" value="TreeGrafter"/>
</dbReference>
<feature type="binding site" evidence="6">
    <location>
        <begin position="63"/>
        <end position="65"/>
    </location>
    <ligand>
        <name>substrate</name>
    </ligand>
</feature>
<dbReference type="InterPro" id="IPR024403">
    <property type="entry name" value="DHOase_cat"/>
</dbReference>
<comment type="cofactor">
    <cofactor evidence="6">
        <name>Zn(2+)</name>
        <dbReference type="ChEBI" id="CHEBI:29105"/>
    </cofactor>
    <text evidence="6">Binds 2 Zn(2+) ions per subunit.</text>
</comment>
<evidence type="ECO:0000259" key="7">
    <source>
        <dbReference type="Pfam" id="PF12890"/>
    </source>
</evidence>
<evidence type="ECO:0000256" key="6">
    <source>
        <dbReference type="HAMAP-Rule" id="MF_00220"/>
    </source>
</evidence>
<dbReference type="GO" id="GO:0006145">
    <property type="term" value="P:purine nucleobase catabolic process"/>
    <property type="evidence" value="ECO:0007669"/>
    <property type="project" value="TreeGrafter"/>
</dbReference>
<dbReference type="HAMAP" id="MF_00220_B">
    <property type="entry name" value="PyrC_classI_B"/>
    <property type="match status" value="1"/>
</dbReference>
<dbReference type="InterPro" id="IPR002195">
    <property type="entry name" value="Dihydroorotase_CS"/>
</dbReference>
<feature type="binding site" evidence="6">
    <location>
        <position position="180"/>
    </location>
    <ligand>
        <name>Zn(2+)</name>
        <dbReference type="ChEBI" id="CHEBI:29105"/>
        <label>2</label>
    </ligand>
</feature>
<comment type="catalytic activity">
    <reaction evidence="6">
        <text>(S)-dihydroorotate + H2O = N-carbamoyl-L-aspartate + H(+)</text>
        <dbReference type="Rhea" id="RHEA:24296"/>
        <dbReference type="ChEBI" id="CHEBI:15377"/>
        <dbReference type="ChEBI" id="CHEBI:15378"/>
        <dbReference type="ChEBI" id="CHEBI:30864"/>
        <dbReference type="ChEBI" id="CHEBI:32814"/>
        <dbReference type="EC" id="3.5.2.3"/>
    </reaction>
</comment>
<evidence type="ECO:0000256" key="2">
    <source>
        <dbReference type="ARBA" id="ARBA00010286"/>
    </source>
</evidence>
<evidence type="ECO:0000256" key="4">
    <source>
        <dbReference type="ARBA" id="ARBA00022801"/>
    </source>
</evidence>
<feature type="active site" evidence="6">
    <location>
        <position position="306"/>
    </location>
</feature>
<dbReference type="NCBIfam" id="TIGR00857">
    <property type="entry name" value="pyrC_multi"/>
    <property type="match status" value="1"/>
</dbReference>
<dbReference type="PROSITE" id="PS00483">
    <property type="entry name" value="DIHYDROOROTASE_2"/>
    <property type="match status" value="1"/>
</dbReference>
<dbReference type="InterPro" id="IPR032466">
    <property type="entry name" value="Metal_Hydrolase"/>
</dbReference>
<dbReference type="PROSITE" id="PS00482">
    <property type="entry name" value="DIHYDROOROTASE_1"/>
    <property type="match status" value="1"/>
</dbReference>
<dbReference type="Proteomes" id="UP000002663">
    <property type="component" value="Chromosome"/>
</dbReference>
<feature type="binding site" evidence="6">
    <location>
        <position position="153"/>
    </location>
    <ligand>
        <name>Zn(2+)</name>
        <dbReference type="ChEBI" id="CHEBI:29105"/>
        <label>1</label>
    </ligand>
</feature>
<dbReference type="InterPro" id="IPR011059">
    <property type="entry name" value="Metal-dep_hydrolase_composite"/>
</dbReference>
<accession>A0AAN1VR54</accession>
<feature type="binding site" evidence="6">
    <location>
        <position position="61"/>
    </location>
    <ligand>
        <name>Zn(2+)</name>
        <dbReference type="ChEBI" id="CHEBI:29105"/>
        <label>1</label>
    </ligand>
</feature>
<feature type="binding site" evidence="6">
    <location>
        <position position="95"/>
    </location>
    <ligand>
        <name>substrate</name>
    </ligand>
</feature>
<evidence type="ECO:0000256" key="5">
    <source>
        <dbReference type="ARBA" id="ARBA00022975"/>
    </source>
</evidence>
<dbReference type="CDD" id="cd01317">
    <property type="entry name" value="DHOase_IIa"/>
    <property type="match status" value="1"/>
</dbReference>
<dbReference type="Pfam" id="PF12890">
    <property type="entry name" value="DHOase"/>
    <property type="match status" value="1"/>
</dbReference>
<comment type="pathway">
    <text evidence="6">Pyrimidine metabolism; UMP biosynthesis via de novo pathway; (S)-dihydroorotate from bicarbonate: step 3/3.</text>
</comment>
<feature type="binding site" evidence="6">
    <location>
        <begin position="324"/>
        <end position="325"/>
    </location>
    <ligand>
        <name>substrate</name>
    </ligand>
</feature>
<dbReference type="PANTHER" id="PTHR43668">
    <property type="entry name" value="ALLANTOINASE"/>
    <property type="match status" value="1"/>
</dbReference>
<organism evidence="8 9">
    <name type="scientific">Tetragenococcus halophilus (strain DSM 20338 / JCM 20259 / NCIMB 9735 / NBRC 12172)</name>
    <name type="common">Pediococcus halophilus</name>
    <dbReference type="NCBI Taxonomy" id="945021"/>
    <lineage>
        <taxon>Bacteria</taxon>
        <taxon>Bacillati</taxon>
        <taxon>Bacillota</taxon>
        <taxon>Bacilli</taxon>
        <taxon>Lactobacillales</taxon>
        <taxon>Enterococcaceae</taxon>
        <taxon>Tetragenococcus</taxon>
    </lineage>
</organism>
<dbReference type="PANTHER" id="PTHR43668:SF2">
    <property type="entry name" value="ALLANTOINASE"/>
    <property type="match status" value="1"/>
</dbReference>
<feature type="binding site" evidence="6">
    <location>
        <position position="310"/>
    </location>
    <ligand>
        <name>substrate</name>
    </ligand>
</feature>
<name>A0AAN1VR54_TETHN</name>
<comment type="function">
    <text evidence="1 6">Catalyzes the reversible cyclization of carbamoyl aspartate to dihydroorotate.</text>
</comment>
<dbReference type="NCBIfam" id="NF006837">
    <property type="entry name" value="PRK09357.1-2"/>
    <property type="match status" value="1"/>
</dbReference>
<proteinExistence type="inferred from homology"/>
<comment type="similarity">
    <text evidence="2 6">Belongs to the metallo-dependent hydrolases superfamily. DHOase family. Class I DHOase subfamily.</text>
</comment>
<evidence type="ECO:0000256" key="1">
    <source>
        <dbReference type="ARBA" id="ARBA00002368"/>
    </source>
</evidence>